<protein>
    <submittedName>
        <fullName evidence="1">Uncharacterized protein</fullName>
    </submittedName>
</protein>
<gene>
    <name evidence="1" type="ORF">JKP88DRAFT_354599</name>
</gene>
<dbReference type="Proteomes" id="UP000664859">
    <property type="component" value="Unassembled WGS sequence"/>
</dbReference>
<proteinExistence type="predicted"/>
<keyword evidence="2" id="KW-1185">Reference proteome</keyword>
<dbReference type="EMBL" id="JAFCMP010000207">
    <property type="protein sequence ID" value="KAG5183472.1"/>
    <property type="molecule type" value="Genomic_DNA"/>
</dbReference>
<accession>A0A835Z0N2</accession>
<reference evidence="1" key="1">
    <citation type="submission" date="2021-02" db="EMBL/GenBank/DDBJ databases">
        <title>First Annotated Genome of the Yellow-green Alga Tribonema minus.</title>
        <authorList>
            <person name="Mahan K.M."/>
        </authorList>
    </citation>
    <scope>NUCLEOTIDE SEQUENCE</scope>
    <source>
        <strain evidence="1">UTEX B ZZ1240</strain>
    </source>
</reference>
<sequence>MKQVASAASCKNINSRFCKSANTAAKTVLGVASSAFSDVRALYVGLTLALYGSAKTTSKQMTTADVAAAESEENEIEDVKARAGGSCAVHADTDLVHQFRVGLDERLVEGTIVAISFVHKHGGRDAYAVQIIGVEAQCLSGSLRLLVLRIKVGEWRAAAAATETSAGVQVAAELLAHAKQGQRVEASRAMMDEIQQTLGPSRGNAQAVDAV</sequence>
<organism evidence="1 2">
    <name type="scientific">Tribonema minus</name>
    <dbReference type="NCBI Taxonomy" id="303371"/>
    <lineage>
        <taxon>Eukaryota</taxon>
        <taxon>Sar</taxon>
        <taxon>Stramenopiles</taxon>
        <taxon>Ochrophyta</taxon>
        <taxon>PX clade</taxon>
        <taxon>Xanthophyceae</taxon>
        <taxon>Tribonematales</taxon>
        <taxon>Tribonemataceae</taxon>
        <taxon>Tribonema</taxon>
    </lineage>
</organism>
<name>A0A835Z0N2_9STRA</name>
<comment type="caution">
    <text evidence="1">The sequence shown here is derived from an EMBL/GenBank/DDBJ whole genome shotgun (WGS) entry which is preliminary data.</text>
</comment>
<dbReference type="AlphaFoldDB" id="A0A835Z0N2"/>
<evidence type="ECO:0000313" key="2">
    <source>
        <dbReference type="Proteomes" id="UP000664859"/>
    </source>
</evidence>
<evidence type="ECO:0000313" key="1">
    <source>
        <dbReference type="EMBL" id="KAG5183472.1"/>
    </source>
</evidence>